<feature type="chain" id="PRO_5039598115" description="Glucose/arabinose dehydrogenase" evidence="2">
    <location>
        <begin position="36"/>
        <end position="1874"/>
    </location>
</feature>
<dbReference type="Pfam" id="PF22888">
    <property type="entry name" value="FIMAH"/>
    <property type="match status" value="1"/>
</dbReference>
<dbReference type="Pfam" id="PF06439">
    <property type="entry name" value="3keto-disac_hyd"/>
    <property type="match status" value="1"/>
</dbReference>
<dbReference type="GO" id="GO:0005975">
    <property type="term" value="P:carbohydrate metabolic process"/>
    <property type="evidence" value="ECO:0007669"/>
    <property type="project" value="UniProtKB-ARBA"/>
</dbReference>
<dbReference type="CDD" id="cd00146">
    <property type="entry name" value="PKD"/>
    <property type="match status" value="1"/>
</dbReference>
<dbReference type="InterPro" id="IPR035986">
    <property type="entry name" value="PKD_dom_sf"/>
</dbReference>
<dbReference type="InterPro" id="IPR012938">
    <property type="entry name" value="Glc/Sorbosone_DH"/>
</dbReference>
<dbReference type="SUPFAM" id="SSF52317">
    <property type="entry name" value="Class I glutamine amidotransferase-like"/>
    <property type="match status" value="1"/>
</dbReference>
<dbReference type="Proteomes" id="UP000639606">
    <property type="component" value="Unassembled WGS sequence"/>
</dbReference>
<reference evidence="5" key="2">
    <citation type="submission" date="2020-09" db="EMBL/GenBank/DDBJ databases">
        <authorList>
            <person name="Sun Q."/>
            <person name="Ohkuma M."/>
        </authorList>
    </citation>
    <scope>NUCLEOTIDE SEQUENCE</scope>
    <source>
        <strain evidence="5">JCM 3313</strain>
    </source>
</reference>
<dbReference type="Pfam" id="PF18911">
    <property type="entry name" value="PKD_4"/>
    <property type="match status" value="1"/>
</dbReference>
<evidence type="ECO:0000313" key="6">
    <source>
        <dbReference type="Proteomes" id="UP000639606"/>
    </source>
</evidence>
<dbReference type="NCBIfam" id="NF047446">
    <property type="entry name" value="barrel_OmpL47"/>
    <property type="match status" value="2"/>
</dbReference>
<evidence type="ECO:0000313" key="5">
    <source>
        <dbReference type="EMBL" id="GGP69018.1"/>
    </source>
</evidence>
<feature type="domain" description="PKD" evidence="3">
    <location>
        <begin position="734"/>
        <end position="818"/>
    </location>
</feature>
<keyword evidence="6" id="KW-1185">Reference proteome</keyword>
<dbReference type="Gene3D" id="2.60.120.260">
    <property type="entry name" value="Galactose-binding domain-like"/>
    <property type="match status" value="3"/>
</dbReference>
<dbReference type="Gene3D" id="3.40.50.880">
    <property type="match status" value="1"/>
</dbReference>
<dbReference type="PROSITE" id="PS51175">
    <property type="entry name" value="CBM6"/>
    <property type="match status" value="3"/>
</dbReference>
<feature type="signal peptide" evidence="2">
    <location>
        <begin position="1"/>
        <end position="35"/>
    </location>
</feature>
<dbReference type="InterPro" id="IPR008979">
    <property type="entry name" value="Galactose-bd-like_sf"/>
</dbReference>
<dbReference type="InterPro" id="IPR013783">
    <property type="entry name" value="Ig-like_fold"/>
</dbReference>
<dbReference type="SMART" id="SM00606">
    <property type="entry name" value="CBD_IV"/>
    <property type="match status" value="3"/>
</dbReference>
<dbReference type="SUPFAM" id="SSF49785">
    <property type="entry name" value="Galactose-binding domain-like"/>
    <property type="match status" value="3"/>
</dbReference>
<dbReference type="InterPro" id="IPR000601">
    <property type="entry name" value="PKD_dom"/>
</dbReference>
<dbReference type="Pfam" id="PF03422">
    <property type="entry name" value="CBM_6"/>
    <property type="match status" value="3"/>
</dbReference>
<dbReference type="EMBL" id="BMRG01000010">
    <property type="protein sequence ID" value="GGP69018.1"/>
    <property type="molecule type" value="Genomic_DNA"/>
</dbReference>
<feature type="domain" description="CBM6" evidence="4">
    <location>
        <begin position="1063"/>
        <end position="1191"/>
    </location>
</feature>
<dbReference type="CDD" id="cd04084">
    <property type="entry name" value="CBM6_xylanase-like"/>
    <property type="match status" value="3"/>
</dbReference>
<dbReference type="Pfam" id="PF06283">
    <property type="entry name" value="ThuA"/>
    <property type="match status" value="1"/>
</dbReference>
<dbReference type="InterPro" id="IPR011041">
    <property type="entry name" value="Quinoprot_gluc/sorb_DH_b-prop"/>
</dbReference>
<protein>
    <recommendedName>
        <fullName evidence="7">Glucose/arabinose dehydrogenase</fullName>
    </recommendedName>
</protein>
<dbReference type="InterPro" id="IPR010496">
    <property type="entry name" value="AL/BT2_dom"/>
</dbReference>
<dbReference type="InterPro" id="IPR029010">
    <property type="entry name" value="ThuA-like"/>
</dbReference>
<dbReference type="SUPFAM" id="SSF50952">
    <property type="entry name" value="Soluble quinoprotein glucose dehydrogenase"/>
    <property type="match status" value="1"/>
</dbReference>
<dbReference type="InterPro" id="IPR011042">
    <property type="entry name" value="6-blade_b-propeller_TolB-like"/>
</dbReference>
<evidence type="ECO:0000259" key="4">
    <source>
        <dbReference type="PROSITE" id="PS51175"/>
    </source>
</evidence>
<feature type="domain" description="CBM6" evidence="4">
    <location>
        <begin position="930"/>
        <end position="1054"/>
    </location>
</feature>
<organism evidence="5 6">
    <name type="scientific">Saccharothrix coeruleofusca</name>
    <dbReference type="NCBI Taxonomy" id="33919"/>
    <lineage>
        <taxon>Bacteria</taxon>
        <taxon>Bacillati</taxon>
        <taxon>Actinomycetota</taxon>
        <taxon>Actinomycetes</taxon>
        <taxon>Pseudonocardiales</taxon>
        <taxon>Pseudonocardiaceae</taxon>
        <taxon>Saccharothrix</taxon>
    </lineage>
</organism>
<dbReference type="Gene3D" id="3.30.1920.20">
    <property type="match status" value="2"/>
</dbReference>
<dbReference type="GO" id="GO:0030246">
    <property type="term" value="F:carbohydrate binding"/>
    <property type="evidence" value="ECO:0007669"/>
    <property type="project" value="InterPro"/>
</dbReference>
<reference evidence="5" key="1">
    <citation type="journal article" date="2014" name="Int. J. Syst. Evol. Microbiol.">
        <title>Complete genome sequence of Corynebacterium casei LMG S-19264T (=DSM 44701T), isolated from a smear-ripened cheese.</title>
        <authorList>
            <consortium name="US DOE Joint Genome Institute (JGI-PGF)"/>
            <person name="Walter F."/>
            <person name="Albersmeier A."/>
            <person name="Kalinowski J."/>
            <person name="Ruckert C."/>
        </authorList>
    </citation>
    <scope>NUCLEOTIDE SEQUENCE</scope>
    <source>
        <strain evidence="5">JCM 3313</strain>
    </source>
</reference>
<dbReference type="InterPro" id="IPR005084">
    <property type="entry name" value="CBM6"/>
</dbReference>
<evidence type="ECO:0000259" key="3">
    <source>
        <dbReference type="PROSITE" id="PS50093"/>
    </source>
</evidence>
<dbReference type="PANTHER" id="PTHR40469:SF2">
    <property type="entry name" value="GALACTOSE-BINDING DOMAIN-LIKE SUPERFAMILY PROTEIN"/>
    <property type="match status" value="1"/>
</dbReference>
<feature type="domain" description="CBM6" evidence="4">
    <location>
        <begin position="1199"/>
        <end position="1325"/>
    </location>
</feature>
<proteinExistence type="predicted"/>
<accession>A0A918AQ28</accession>
<dbReference type="InterPro" id="IPR054470">
    <property type="entry name" value="FIMAH_dom"/>
</dbReference>
<gene>
    <name evidence="5" type="ORF">GCM10010185_47530</name>
</gene>
<dbReference type="InterPro" id="IPR006584">
    <property type="entry name" value="Cellulose-bd_IV"/>
</dbReference>
<dbReference type="InterPro" id="IPR022409">
    <property type="entry name" value="PKD/Chitinase_dom"/>
</dbReference>
<dbReference type="Gene3D" id="2.120.10.30">
    <property type="entry name" value="TolB, C-terminal domain"/>
    <property type="match status" value="1"/>
</dbReference>
<dbReference type="SMART" id="SM00089">
    <property type="entry name" value="PKD"/>
    <property type="match status" value="1"/>
</dbReference>
<dbReference type="GO" id="GO:0016787">
    <property type="term" value="F:hydrolase activity"/>
    <property type="evidence" value="ECO:0007669"/>
    <property type="project" value="InterPro"/>
</dbReference>
<comment type="caution">
    <text evidence="5">The sequence shown here is derived from an EMBL/GenBank/DDBJ whole genome shotgun (WGS) entry which is preliminary data.</text>
</comment>
<dbReference type="InterPro" id="IPR058094">
    <property type="entry name" value="Ig-like_OmpL47-like"/>
</dbReference>
<keyword evidence="1 2" id="KW-0732">Signal</keyword>
<dbReference type="PROSITE" id="PS50093">
    <property type="entry name" value="PKD"/>
    <property type="match status" value="1"/>
</dbReference>
<dbReference type="Pfam" id="PF07995">
    <property type="entry name" value="GSDH"/>
    <property type="match status" value="1"/>
</dbReference>
<dbReference type="Gene3D" id="2.60.120.560">
    <property type="entry name" value="Exo-inulinase, domain 1"/>
    <property type="match status" value="1"/>
</dbReference>
<evidence type="ECO:0000256" key="2">
    <source>
        <dbReference type="SAM" id="SignalP"/>
    </source>
</evidence>
<sequence length="1874" mass="197684">MRGKRSSPDIPPTPRSAASRAAVAALALTTALGSAALGVTPAAAHPDGEHVLVFSKTAGFRHDSIPAGIAAITELGAANGFTVEATEDAGAFTDENLARYDAVVWLSTTGDVLDDAQQGAFERYINGGGGYAGVHAAADTEYSWPWYGELVGSYFKSHPAIQEADVHVEDHDHPATAGLPEVWTRTDEWYSYRSNPRSRVHVLASLDEQSYAPTDPSGDHPISWCHTPGQGRSWYTGMGHTKESYADPQFRSHLLGGLKYAMGATAADCEPDPDSPPTDADFDQVTLAQGEEKTGEPIALAVLPDRRVLHTSRDGRIWLTTPEATTTLAGRIPVYNHDEDGLQGVAIDPDFANNRWIYLYYAPPLDTPAGDAPENGTEADFARFRGHNQLSRFKLTEAGTVDNASEQKILQVPADRGLCCHAGGEIDFDAQGNLYLSTGDDTNPFASDGYTPIDERATRNPAFDAQRSSANTNDLRGKVLRIKVGEDGGYTIPDGNLFAPGTEKTRPEIYAMGFRNPFRFSVDKETGWIYLGDYGPDAGSANPARGPGGSVEFNLVKQPGNYGWPYCVGDNVPYVDYDFATGTSGEKFDCAAPKNTSPHNTGLVDLPPVQPAWIPYDGASVPEFGGGGESPMGGPTYRFDPELDVVTKFPEHFDGKNFAYEWDRGWIKTIDVGPDGERGAITPFFDSMTLTRPMNLEFGPDGSLYVLDYGSGYFGGAPDSAVYRIDYTRGHHTPVAKLTADKTSGPAPLTVDFDPSGTADEDGDALTYAWDFDGDGTVDSTTAGPVSHTYTELGQFSAKLSVTDPTGLVGSASVVISVGNTAPVVTLNAPADGKVFSFGDQVPFSVTVTDPEDGQVDCSKVTVEYILGHDSHGHPLSRATGCEGVIATPSDGGHGMDANIFGVINASYTDTGAPGAPALTGSDEVILQPKDKQAEFFTTMQGVQVVEAGEAEGDKRVGHIDDGDWIAFDPVNLAGVDAIGYRVSSGGSGGVIEVRVDSPDGALVQQVAVPATGGWDNYVDIAPAPITDPGGTHRLFLVFRGSGSLFDVDAIRFRTGSGPGGWQPVQPKPAESFDSQQGVNLFDDGPAQDGRQVGDIHDGDWIAFNGVDLAGISGIGYRVASDSAGGTIEVRADSPTGPLLQTTAVGNTGGWRSYADIAPHGVTDPGGAHALYFVFRGGSGALFDVDTITFAGPGAVAGVDVPAENLSGQQGVMVYDRETAQGGKRVGEIHDGDWVSYEDVDLSRVGAIGYRVSSGGIGGTLEAHADSPDGPLVHEPLTVPVTGNWDTYLDLAPKAVTERGVRDLYLVFKGGTGGALYDVDTVKYQNYKPIGTGCGTTVEEGYRSLLDDSGTEGWKQAGPGRFVESGCDVLSTGGMGLLWFEEEFNSYSLKLDWRMAGDDNSGVFIGFPDPGDDPWVAVNNGYEIQIDPTDAPERTTGSVYSFKSADLAARDAALKPPGQWNAYELVVTGQRIQVLLNGVLINDFTSTDPARDLTQGYIGLQNHGDGDDVWFRNVRIKEIDATAPVTTATAAPPGDSGWYTAAPVAVTLAATDDSGVASTEYRVDGGEWTRYAEAVLVSGDGVHTVEYRSTDTAGNVEQVKSTQLRVDATAPLSTASFAAPGDTGWHRGKVSVVLSATDPTSGVARTEYSLDGGAWKAYTGPVEISGDGSHTLLHRAVDVAGNVEVDKAATLDIDATAPTLLVSGVANGRVYGDATDLVVSWQTGDATSGIASVTSTLDGQAVASGSLIALHALPLGLHSLAVSVKDGAGNETRADLAFATTTSLRDIAQLLDRFRATNRLSAKAHADLSKQLTKVRSAEAAGRDERAAKELERFLELAGDARSVPDAAVRAVLARDGGVVLESLRGPGDGTNRR</sequence>
<dbReference type="SUPFAM" id="SSF49299">
    <property type="entry name" value="PKD domain"/>
    <property type="match status" value="1"/>
</dbReference>
<evidence type="ECO:0008006" key="7">
    <source>
        <dbReference type="Google" id="ProtNLM"/>
    </source>
</evidence>
<dbReference type="PANTHER" id="PTHR40469">
    <property type="entry name" value="SECRETED GLYCOSYL HYDROLASE"/>
    <property type="match status" value="1"/>
</dbReference>
<dbReference type="InterPro" id="IPR029062">
    <property type="entry name" value="Class_I_gatase-like"/>
</dbReference>
<evidence type="ECO:0000256" key="1">
    <source>
        <dbReference type="ARBA" id="ARBA00022729"/>
    </source>
</evidence>
<dbReference type="Gene3D" id="2.60.40.10">
    <property type="entry name" value="Immunoglobulins"/>
    <property type="match status" value="1"/>
</dbReference>
<name>A0A918AQ28_9PSEU</name>